<dbReference type="SUPFAM" id="SSF52540">
    <property type="entry name" value="P-loop containing nucleoside triphosphate hydrolases"/>
    <property type="match status" value="1"/>
</dbReference>
<dbReference type="InterPro" id="IPR002110">
    <property type="entry name" value="Ankyrin_rpt"/>
</dbReference>
<protein>
    <recommendedName>
        <fullName evidence="7">NACHT domain-containing protein</fullName>
    </recommendedName>
</protein>
<dbReference type="Proteomes" id="UP000803844">
    <property type="component" value="Unassembled WGS sequence"/>
</dbReference>
<dbReference type="RefSeq" id="XP_040771313.1">
    <property type="nucleotide sequence ID" value="XM_040918016.1"/>
</dbReference>
<evidence type="ECO:0000313" key="5">
    <source>
        <dbReference type="EMBL" id="KAF3760334.1"/>
    </source>
</evidence>
<feature type="repeat" description="ANK" evidence="2">
    <location>
        <begin position="1083"/>
        <end position="1118"/>
    </location>
</feature>
<dbReference type="InterPro" id="IPR056125">
    <property type="entry name" value="DUF7708"/>
</dbReference>
<evidence type="ECO:0000259" key="4">
    <source>
        <dbReference type="Pfam" id="PF24883"/>
    </source>
</evidence>
<dbReference type="Gene3D" id="3.40.50.300">
    <property type="entry name" value="P-loop containing nucleotide triphosphate hydrolases"/>
    <property type="match status" value="1"/>
</dbReference>
<feature type="domain" description="DUF7708" evidence="3">
    <location>
        <begin position="63"/>
        <end position="201"/>
    </location>
</feature>
<dbReference type="PROSITE" id="PS50297">
    <property type="entry name" value="ANK_REP_REGION"/>
    <property type="match status" value="1"/>
</dbReference>
<dbReference type="InterPro" id="IPR056884">
    <property type="entry name" value="NPHP3-like_N"/>
</dbReference>
<keyword evidence="1" id="KW-0677">Repeat</keyword>
<dbReference type="AlphaFoldDB" id="A0A9P4XSV3"/>
<gene>
    <name evidence="5" type="ORF">M406DRAFT_269589</name>
</gene>
<reference evidence="5" key="1">
    <citation type="journal article" date="2020" name="Phytopathology">
        <title>Genome sequence of the chestnut blight fungus Cryphonectria parasitica EP155: A fundamental resource for an archetypical invasive plant pathogen.</title>
        <authorList>
            <person name="Crouch J.A."/>
            <person name="Dawe A."/>
            <person name="Aerts A."/>
            <person name="Barry K."/>
            <person name="Churchill A.C.L."/>
            <person name="Grimwood J."/>
            <person name="Hillman B."/>
            <person name="Milgroom M.G."/>
            <person name="Pangilinan J."/>
            <person name="Smith M."/>
            <person name="Salamov A."/>
            <person name="Schmutz J."/>
            <person name="Yadav J."/>
            <person name="Grigoriev I.V."/>
            <person name="Nuss D."/>
        </authorList>
    </citation>
    <scope>NUCLEOTIDE SEQUENCE</scope>
    <source>
        <strain evidence="5">EP155</strain>
    </source>
</reference>
<dbReference type="InterPro" id="IPR027417">
    <property type="entry name" value="P-loop_NTPase"/>
</dbReference>
<dbReference type="Pfam" id="PF00023">
    <property type="entry name" value="Ank"/>
    <property type="match status" value="1"/>
</dbReference>
<feature type="domain" description="Nephrocystin 3-like N-terminal" evidence="4">
    <location>
        <begin position="256"/>
        <end position="415"/>
    </location>
</feature>
<comment type="caution">
    <text evidence="5">The sequence shown here is derived from an EMBL/GenBank/DDBJ whole genome shotgun (WGS) entry which is preliminary data.</text>
</comment>
<dbReference type="Gene3D" id="1.25.40.20">
    <property type="entry name" value="Ankyrin repeat-containing domain"/>
    <property type="match status" value="1"/>
</dbReference>
<evidence type="ECO:0000256" key="2">
    <source>
        <dbReference type="PROSITE-ProRule" id="PRU00023"/>
    </source>
</evidence>
<dbReference type="PANTHER" id="PTHR10039">
    <property type="entry name" value="AMELOGENIN"/>
    <property type="match status" value="1"/>
</dbReference>
<dbReference type="PROSITE" id="PS50088">
    <property type="entry name" value="ANK_REPEAT"/>
    <property type="match status" value="1"/>
</dbReference>
<evidence type="ECO:0008006" key="7">
    <source>
        <dbReference type="Google" id="ProtNLM"/>
    </source>
</evidence>
<evidence type="ECO:0000259" key="3">
    <source>
        <dbReference type="Pfam" id="PF24809"/>
    </source>
</evidence>
<dbReference type="SMART" id="SM00248">
    <property type="entry name" value="ANK"/>
    <property type="match status" value="1"/>
</dbReference>
<name>A0A9P4XSV3_CRYP1</name>
<evidence type="ECO:0000256" key="1">
    <source>
        <dbReference type="ARBA" id="ARBA00022737"/>
    </source>
</evidence>
<dbReference type="PANTHER" id="PTHR10039:SF14">
    <property type="entry name" value="NACHT DOMAIN-CONTAINING PROTEIN"/>
    <property type="match status" value="1"/>
</dbReference>
<sequence length="1188" mass="135933">MANPNASQQAFEKAKTTFKKHLKDEKLFEDLLKITSIERVYEAIEHLQAKQDSERRIRRLHKISSFLNKLSAYASAVDTFVQVKPEIMALVWGPIQVLLVWTDNVTKFADAVVAAMEQISDALPHFVDITKIFGNNDMLRDKLALFYQDILEFYTVVFDFFNMSRPRIFFESVWPKQKAKIDVLVSHIERHTALMRNEVSFRHIQEEHEARVKALAHFDGQTSSQELQKFQALQSRVAPQAYNDRLDYLLNRLSEGSMKWLMRDKTLLEWLDMTSSAARYLWFHGIPGAGKFCKTYLSASTVKEARKHHQTLFAFPSHTSGSSTTAKSILQSLLFQLAFNAKDIQSALVGSDEWDLVSNANKVSEILKTMLKVGGPTYIIIDGLDEMEAFERGILLQKLLELDDCTETRVLVSSRPEDDIEKMLKTNAASITVNEENSASIQAYVNQRIRDWMGNTDFVQEAQEQIRHLLAPLAANANGMFLYARIVLDTAEGLTSLEEIERELRAPPKDLDEAYSRIFARINDLSPPLQRKAKMIYSWIGCAPIPMTQHEMEQALEIASGSNDAAPIVMASVNFVRICGVAVEVVDERPCFVHFTVSEYIVGRKLTDFMSKAEANYILAKSTLIYLCSGIFDQELSDKQLDENILAGRYRLHWFAFTQWIALTKSCIEESKDLSAYPDLRELLCRLVVDLSNSDFEGEVDLEDTILGDIESGWPDIVHMVCGVSQFRQDDSQADWDYTNRNEWVNKDPSTMSTMWARIYQRFRALVCDKIEHQKSICHCVMLKRHYGTRLFKCSFPSCSLSRQGFDTRKACDTHVKRENHGRPWKCTVPDCEFAVIGFSSRWDADSHWQTHHRISKPTSTHHVPQDEFSPDELQVLLFEFTKAGNVDGIQRLGPQIASHDEVVKPAVLLAARMGSLPMVEVLTEYPNFRDARFYPAVMKSDNPNLLLWFLKKLLDSERNGSIRAQYNWLAGEAVATSSPDMYAAWEDFFLDPERGLKAAYPYHSGSMLDYWGNKISFREMKKIPRRSVLFSSWALNAAKKNTLVFLGYTLVGLALSPKPSITLAAELLRLGAPIDFPNKMLTGMTALHYAVRGTSEQAAKFVRFLLEQGADPEYEYNRKKPANEPGARLLQKWVGETWDELVKRTEGARLEKKRQYEGTYEDTYRCLDEEEEEQNKTKRLRLAYILN</sequence>
<evidence type="ECO:0000313" key="6">
    <source>
        <dbReference type="Proteomes" id="UP000803844"/>
    </source>
</evidence>
<dbReference type="OrthoDB" id="21416at2759"/>
<organism evidence="5 6">
    <name type="scientific">Cryphonectria parasitica (strain ATCC 38755 / EP155)</name>
    <dbReference type="NCBI Taxonomy" id="660469"/>
    <lineage>
        <taxon>Eukaryota</taxon>
        <taxon>Fungi</taxon>
        <taxon>Dikarya</taxon>
        <taxon>Ascomycota</taxon>
        <taxon>Pezizomycotina</taxon>
        <taxon>Sordariomycetes</taxon>
        <taxon>Sordariomycetidae</taxon>
        <taxon>Diaporthales</taxon>
        <taxon>Cryphonectriaceae</taxon>
        <taxon>Cryphonectria-Endothia species complex</taxon>
        <taxon>Cryphonectria</taxon>
    </lineage>
</organism>
<dbReference type="EMBL" id="MU032353">
    <property type="protein sequence ID" value="KAF3760334.1"/>
    <property type="molecule type" value="Genomic_DNA"/>
</dbReference>
<keyword evidence="6" id="KW-1185">Reference proteome</keyword>
<dbReference type="GeneID" id="63835145"/>
<dbReference type="Pfam" id="PF24883">
    <property type="entry name" value="NPHP3_N"/>
    <property type="match status" value="1"/>
</dbReference>
<dbReference type="SUPFAM" id="SSF48403">
    <property type="entry name" value="Ankyrin repeat"/>
    <property type="match status" value="1"/>
</dbReference>
<accession>A0A9P4XSV3</accession>
<dbReference type="Pfam" id="PF24809">
    <property type="entry name" value="DUF7708"/>
    <property type="match status" value="1"/>
</dbReference>
<dbReference type="InterPro" id="IPR036770">
    <property type="entry name" value="Ankyrin_rpt-contain_sf"/>
</dbReference>
<keyword evidence="2" id="KW-0040">ANK repeat</keyword>
<proteinExistence type="predicted"/>